<organism evidence="2 3">
    <name type="scientific">Aureimonas glaciei</name>
    <dbReference type="NCBI Taxonomy" id="1776957"/>
    <lineage>
        <taxon>Bacteria</taxon>
        <taxon>Pseudomonadati</taxon>
        <taxon>Pseudomonadota</taxon>
        <taxon>Alphaproteobacteria</taxon>
        <taxon>Hyphomicrobiales</taxon>
        <taxon>Aurantimonadaceae</taxon>
        <taxon>Aureimonas</taxon>
    </lineage>
</organism>
<dbReference type="EMBL" id="BMJJ01000003">
    <property type="protein sequence ID" value="GGD14650.1"/>
    <property type="molecule type" value="Genomic_DNA"/>
</dbReference>
<dbReference type="AlphaFoldDB" id="A0A917D9B8"/>
<feature type="compositionally biased region" description="Low complexity" evidence="1">
    <location>
        <begin position="34"/>
        <end position="55"/>
    </location>
</feature>
<gene>
    <name evidence="2" type="ORF">GCM10011335_16750</name>
</gene>
<feature type="region of interest" description="Disordered" evidence="1">
    <location>
        <begin position="1"/>
        <end position="70"/>
    </location>
</feature>
<reference evidence="2" key="2">
    <citation type="submission" date="2020-09" db="EMBL/GenBank/DDBJ databases">
        <authorList>
            <person name="Sun Q."/>
            <person name="Zhou Y."/>
        </authorList>
    </citation>
    <scope>NUCLEOTIDE SEQUENCE</scope>
    <source>
        <strain evidence="2">CGMCC 1.15493</strain>
    </source>
</reference>
<evidence type="ECO:0000313" key="3">
    <source>
        <dbReference type="Proteomes" id="UP000613160"/>
    </source>
</evidence>
<sequence length="70" mass="7478">MAERRTSQIDSTRLRRSALSGAEDSSVMRPFERGAASDASPGKAGAPGPRGSAGSIKPQRRVRLGREARR</sequence>
<name>A0A917D9B8_9HYPH</name>
<keyword evidence="3" id="KW-1185">Reference proteome</keyword>
<evidence type="ECO:0000313" key="2">
    <source>
        <dbReference type="EMBL" id="GGD14650.1"/>
    </source>
</evidence>
<proteinExistence type="predicted"/>
<protein>
    <submittedName>
        <fullName evidence="2">Uncharacterized protein</fullName>
    </submittedName>
</protein>
<comment type="caution">
    <text evidence="2">The sequence shown here is derived from an EMBL/GenBank/DDBJ whole genome shotgun (WGS) entry which is preliminary data.</text>
</comment>
<dbReference type="Proteomes" id="UP000613160">
    <property type="component" value="Unassembled WGS sequence"/>
</dbReference>
<evidence type="ECO:0000256" key="1">
    <source>
        <dbReference type="SAM" id="MobiDB-lite"/>
    </source>
</evidence>
<reference evidence="2" key="1">
    <citation type="journal article" date="2014" name="Int. J. Syst. Evol. Microbiol.">
        <title>Complete genome sequence of Corynebacterium casei LMG S-19264T (=DSM 44701T), isolated from a smear-ripened cheese.</title>
        <authorList>
            <consortium name="US DOE Joint Genome Institute (JGI-PGF)"/>
            <person name="Walter F."/>
            <person name="Albersmeier A."/>
            <person name="Kalinowski J."/>
            <person name="Ruckert C."/>
        </authorList>
    </citation>
    <scope>NUCLEOTIDE SEQUENCE</scope>
    <source>
        <strain evidence="2">CGMCC 1.15493</strain>
    </source>
</reference>
<accession>A0A917D9B8</accession>